<dbReference type="Pfam" id="PF00169">
    <property type="entry name" value="PH"/>
    <property type="match status" value="1"/>
</dbReference>
<dbReference type="AlphaFoldDB" id="H2YQU3"/>
<evidence type="ECO:0000256" key="8">
    <source>
        <dbReference type="RuleBase" id="RU003844"/>
    </source>
</evidence>
<comment type="catalytic activity">
    <reaction evidence="6">
        <text>a 1,2-diacyl-sn-glycero-3-phospho-(1D-myo-inositol 4-phosphate)(out) + a 1,2-diacyl-sn-glycero-3-phospho-L-serine(in) = a 1,2-diacyl-sn-glycero-3-phospho-(1D-myo-inositol 4-phosphate)(in) + a 1,2-diacyl-sn-glycero-3-phospho-L-serine(out)</text>
        <dbReference type="Rhea" id="RHEA:81667"/>
        <dbReference type="ChEBI" id="CHEBI:57262"/>
        <dbReference type="ChEBI" id="CHEBI:58178"/>
    </reaction>
</comment>
<dbReference type="FunFam" id="2.40.160.120:FF:000002">
    <property type="entry name" value="Oxysterol-binding protein"/>
    <property type="match status" value="1"/>
</dbReference>
<dbReference type="Gene3D" id="1.10.287.2720">
    <property type="match status" value="1"/>
</dbReference>
<dbReference type="Proteomes" id="UP000007875">
    <property type="component" value="Unassembled WGS sequence"/>
</dbReference>
<comment type="similarity">
    <text evidence="1 8">Belongs to the OSBP family.</text>
</comment>
<dbReference type="GO" id="GO:0032934">
    <property type="term" value="F:sterol binding"/>
    <property type="evidence" value="ECO:0007669"/>
    <property type="project" value="TreeGrafter"/>
</dbReference>
<dbReference type="FunFam" id="1.10.287.2720:FF:000001">
    <property type="entry name" value="Oxysterol-binding OBPalpha"/>
    <property type="match status" value="1"/>
</dbReference>
<dbReference type="OMA" id="CTIEQKQ"/>
<reference evidence="12" key="2">
    <citation type="submission" date="2025-08" db="UniProtKB">
        <authorList>
            <consortium name="Ensembl"/>
        </authorList>
    </citation>
    <scope>IDENTIFICATION</scope>
</reference>
<dbReference type="Gene3D" id="3.30.70.3490">
    <property type="match status" value="1"/>
</dbReference>
<dbReference type="FunFam" id="2.30.29.30:FF:000089">
    <property type="entry name" value="Oxysterol-binding protein"/>
    <property type="match status" value="1"/>
</dbReference>
<evidence type="ECO:0000313" key="13">
    <source>
        <dbReference type="Proteomes" id="UP000007875"/>
    </source>
</evidence>
<evidence type="ECO:0000256" key="4">
    <source>
        <dbReference type="ARBA" id="ARBA00023055"/>
    </source>
</evidence>
<comment type="function">
    <text evidence="7">Interacts with OSBPL11 to function as lipid transfer proteins. Together they form a heterodimer that localizes at the ER-trans-Golgi membrane contact sites, and exchanges phosphatidylserine (1,2-diacyl-sn-glycero-3-phospho-L-serine, PS) for phosphatidylinositol-4-phosphate (1,2-diacyl-sn-glycero-3-phospho-(1D-myo-inositol 4-phosphate), PI(4)P) between the two organelles, a step that is critical for sphingomyelin synthesis in the Golgi complex.</text>
</comment>
<feature type="domain" description="PH" evidence="11">
    <location>
        <begin position="1"/>
        <end position="98"/>
    </location>
</feature>
<keyword evidence="4 9" id="KW-0445">Lipid transport</keyword>
<dbReference type="Gene3D" id="2.40.160.120">
    <property type="match status" value="1"/>
</dbReference>
<dbReference type="SMART" id="SM00233">
    <property type="entry name" value="PH"/>
    <property type="match status" value="1"/>
</dbReference>
<dbReference type="Gene3D" id="2.30.29.30">
    <property type="entry name" value="Pleckstrin-homology domain (PH domain)/Phosphotyrosine-binding domain (PTB)"/>
    <property type="match status" value="1"/>
</dbReference>
<evidence type="ECO:0000256" key="7">
    <source>
        <dbReference type="ARBA" id="ARBA00055284"/>
    </source>
</evidence>
<dbReference type="Pfam" id="PF01237">
    <property type="entry name" value="Oxysterol_BP"/>
    <property type="match status" value="1"/>
</dbReference>
<keyword evidence="13" id="KW-1185">Reference proteome</keyword>
<evidence type="ECO:0000256" key="6">
    <source>
        <dbReference type="ARBA" id="ARBA00050284"/>
    </source>
</evidence>
<name>H2YQU3_CIOSA</name>
<dbReference type="InterPro" id="IPR000648">
    <property type="entry name" value="Oxysterol-bd"/>
</dbReference>
<dbReference type="CDD" id="cd13290">
    <property type="entry name" value="PH_ORP9"/>
    <property type="match status" value="1"/>
</dbReference>
<dbReference type="GO" id="GO:0005829">
    <property type="term" value="C:cytosol"/>
    <property type="evidence" value="ECO:0007669"/>
    <property type="project" value="TreeGrafter"/>
</dbReference>
<dbReference type="GO" id="GO:0005794">
    <property type="term" value="C:Golgi apparatus"/>
    <property type="evidence" value="ECO:0007669"/>
    <property type="project" value="TreeGrafter"/>
</dbReference>
<evidence type="ECO:0000259" key="11">
    <source>
        <dbReference type="PROSITE" id="PS50003"/>
    </source>
</evidence>
<accession>H2YQU3</accession>
<dbReference type="GO" id="GO:0006869">
    <property type="term" value="P:lipid transport"/>
    <property type="evidence" value="ECO:0007669"/>
    <property type="project" value="UniProtKB-KW"/>
</dbReference>
<evidence type="ECO:0000256" key="1">
    <source>
        <dbReference type="ARBA" id="ARBA00008842"/>
    </source>
</evidence>
<evidence type="ECO:0000256" key="2">
    <source>
        <dbReference type="ARBA" id="ARBA00022448"/>
    </source>
</evidence>
<dbReference type="InterPro" id="IPR037239">
    <property type="entry name" value="OSBP_sf"/>
</dbReference>
<dbReference type="PROSITE" id="PS01013">
    <property type="entry name" value="OSBP"/>
    <property type="match status" value="1"/>
</dbReference>
<dbReference type="InterPro" id="IPR018494">
    <property type="entry name" value="Oxysterol-bd_CS"/>
</dbReference>
<evidence type="ECO:0000256" key="9">
    <source>
        <dbReference type="RuleBase" id="RU003845"/>
    </source>
</evidence>
<dbReference type="GO" id="GO:0016020">
    <property type="term" value="C:membrane"/>
    <property type="evidence" value="ECO:0007669"/>
    <property type="project" value="TreeGrafter"/>
</dbReference>
<dbReference type="InterPro" id="IPR001849">
    <property type="entry name" value="PH_domain"/>
</dbReference>
<dbReference type="PANTHER" id="PTHR10972">
    <property type="entry name" value="OXYSTEROL-BINDING PROTEIN-RELATED"/>
    <property type="match status" value="1"/>
</dbReference>
<dbReference type="InterPro" id="IPR011993">
    <property type="entry name" value="PH-like_dom_sf"/>
</dbReference>
<keyword evidence="2 9" id="KW-0813">Transport</keyword>
<organism evidence="12 13">
    <name type="scientific">Ciona savignyi</name>
    <name type="common">Pacific transparent sea squirt</name>
    <dbReference type="NCBI Taxonomy" id="51511"/>
    <lineage>
        <taxon>Eukaryota</taxon>
        <taxon>Metazoa</taxon>
        <taxon>Chordata</taxon>
        <taxon>Tunicata</taxon>
        <taxon>Ascidiacea</taxon>
        <taxon>Phlebobranchia</taxon>
        <taxon>Cionidae</taxon>
        <taxon>Ciona</taxon>
    </lineage>
</organism>
<evidence type="ECO:0000313" key="12">
    <source>
        <dbReference type="Ensembl" id="ENSCSAVP00000007701.1"/>
    </source>
</evidence>
<sequence>VYIMEGPLSKWTNVMKGWQYRWFVLDDNAGLLSYYTSKEKMMRGSRRGCVRLRDAIIGIDDEDDSTFTITVDQKVFHFQARDDDERKEWTGALEDTILRHSQRQILQVEPHFVPSLEEFDRKLAEADAYLQLLIENVQAIEEKSAKSESATDKQEMIEAITKSIMLLQLAKVCLNADDIHPLFKASINVCSLITSPRPMLTNPGFRSAQLLSNSAVSIRICATSRATRAPCSTARITHQGHVVSTPTPAPTCRTNGTSEPQCFRYHPPRVSQLSSHPTSLPPATSYSSSEDEGDEFYDADEDIRSSKSSLEANQNIEPSSATLQAIDVNSVDCVPSVEEEILKVDSDVVPHENGDMFMQEENSNDNKDGESVEEHKSVIMHLLSQVKLGMDLTKVVLPTFILERRSLLEMYADFFAHPDLFVEVGEKETAEERMVACLRFYLSTFSAGRNSSVAKKPYNPIIGETFQCIYHVPPGLQGPEQPTVVADGPIPWAKSNQLTFYSEQVSHHPPVSAFYTELKDKRMQFNGHIWTKSKFLGLSIGVHNIGQGCLRLLDRDEEYIINFPNGYGRSILTVPWVELGGDCTITCEKTGYNAFIKFHTKPFYGGKAHRISAEIFAPNEKKPLCTVEGDWNDHMFIKYTSGCNDSFFNAKKKMKTQKLVRKIELQGELESRRLWEKVTFNLHNNNIDEATDGKRFLEDRQRAEAKHRLENGIVYKPKLFHEDDCQNWIFNNPLTAR</sequence>
<evidence type="ECO:0000256" key="3">
    <source>
        <dbReference type="ARBA" id="ARBA00022553"/>
    </source>
</evidence>
<feature type="region of interest" description="Disordered" evidence="10">
    <location>
        <begin position="268"/>
        <end position="296"/>
    </location>
</feature>
<dbReference type="PROSITE" id="PS50003">
    <property type="entry name" value="PH_DOMAIN"/>
    <property type="match status" value="1"/>
</dbReference>
<reference evidence="12" key="3">
    <citation type="submission" date="2025-09" db="UniProtKB">
        <authorList>
            <consortium name="Ensembl"/>
        </authorList>
    </citation>
    <scope>IDENTIFICATION</scope>
</reference>
<keyword evidence="5" id="KW-0446">Lipid-binding</keyword>
<dbReference type="FunFam" id="3.30.70.3490:FF:000001">
    <property type="entry name" value="Oxysterol-binding protein"/>
    <property type="match status" value="1"/>
</dbReference>
<keyword evidence="3" id="KW-0597">Phosphoprotein</keyword>
<feature type="compositionally biased region" description="Polar residues" evidence="10">
    <location>
        <begin position="271"/>
        <end position="288"/>
    </location>
</feature>
<dbReference type="PANTHER" id="PTHR10972:SF200">
    <property type="entry name" value="OXYSTEROL-BINDING PROTEIN-RELATED PROTEIN 9"/>
    <property type="match status" value="1"/>
</dbReference>
<protein>
    <recommendedName>
        <fullName evidence="9">Oxysterol-binding protein</fullName>
    </recommendedName>
</protein>
<dbReference type="Ensembl" id="ENSCSAVT00000007801.1">
    <property type="protein sequence ID" value="ENSCSAVP00000007701.1"/>
    <property type="gene ID" value="ENSCSAVG00000004606.1"/>
</dbReference>
<dbReference type="SUPFAM" id="SSF144000">
    <property type="entry name" value="Oxysterol-binding protein-like"/>
    <property type="match status" value="1"/>
</dbReference>
<reference evidence="13" key="1">
    <citation type="submission" date="2003-08" db="EMBL/GenBank/DDBJ databases">
        <authorList>
            <person name="Birren B."/>
            <person name="Nusbaum C."/>
            <person name="Abebe A."/>
            <person name="Abouelleil A."/>
            <person name="Adekoya E."/>
            <person name="Ait-zahra M."/>
            <person name="Allen N."/>
            <person name="Allen T."/>
            <person name="An P."/>
            <person name="Anderson M."/>
            <person name="Anderson S."/>
            <person name="Arachchi H."/>
            <person name="Armbruster J."/>
            <person name="Bachantsang P."/>
            <person name="Baldwin J."/>
            <person name="Barry A."/>
            <person name="Bayul T."/>
            <person name="Blitshsteyn B."/>
            <person name="Bloom T."/>
            <person name="Blye J."/>
            <person name="Boguslavskiy L."/>
            <person name="Borowsky M."/>
            <person name="Boukhgalter B."/>
            <person name="Brunache A."/>
            <person name="Butler J."/>
            <person name="Calixte N."/>
            <person name="Calvo S."/>
            <person name="Camarata J."/>
            <person name="Campo K."/>
            <person name="Chang J."/>
            <person name="Cheshatsang Y."/>
            <person name="Citroen M."/>
            <person name="Collymore A."/>
            <person name="Considine T."/>
            <person name="Cook A."/>
            <person name="Cooke P."/>
            <person name="Corum B."/>
            <person name="Cuomo C."/>
            <person name="David R."/>
            <person name="Dawoe T."/>
            <person name="Degray S."/>
            <person name="Dodge S."/>
            <person name="Dooley K."/>
            <person name="Dorje P."/>
            <person name="Dorjee K."/>
            <person name="Dorris L."/>
            <person name="Duffey N."/>
            <person name="Dupes A."/>
            <person name="Elkins T."/>
            <person name="Engels R."/>
            <person name="Erickson J."/>
            <person name="Farina A."/>
            <person name="Faro S."/>
            <person name="Ferreira P."/>
            <person name="Fischer H."/>
            <person name="Fitzgerald M."/>
            <person name="Foley K."/>
            <person name="Gage D."/>
            <person name="Galagan J."/>
            <person name="Gearin G."/>
            <person name="Gnerre S."/>
            <person name="Gnirke A."/>
            <person name="Goyette A."/>
            <person name="Graham J."/>
            <person name="Grandbois E."/>
            <person name="Gyaltsen K."/>
            <person name="Hafez N."/>
            <person name="Hagopian D."/>
            <person name="Hagos B."/>
            <person name="Hall J."/>
            <person name="Hatcher B."/>
            <person name="Heller A."/>
            <person name="Higgins H."/>
            <person name="Honan T."/>
            <person name="Horn A."/>
            <person name="Houde N."/>
            <person name="Hughes L."/>
            <person name="Hulme W."/>
            <person name="Husby E."/>
            <person name="Iliev I."/>
            <person name="Jaffe D."/>
            <person name="Jones C."/>
            <person name="Kamal M."/>
            <person name="Kamat A."/>
            <person name="Kamvysselis M."/>
            <person name="Karlsson E."/>
            <person name="Kells C."/>
            <person name="Kieu A."/>
            <person name="Kisner P."/>
            <person name="Kodira C."/>
            <person name="Kulbokas E."/>
            <person name="Labutti K."/>
            <person name="Lama D."/>
            <person name="Landers T."/>
            <person name="Leger J."/>
            <person name="Levine S."/>
            <person name="Lewis D."/>
            <person name="Lewis T."/>
            <person name="Lindblad-toh K."/>
            <person name="Liu X."/>
            <person name="Lokyitsang T."/>
            <person name="Lokyitsang Y."/>
            <person name="Lucien O."/>
            <person name="Lui A."/>
            <person name="Ma L.J."/>
            <person name="Mabbitt R."/>
            <person name="Macdonald J."/>
            <person name="Maclean C."/>
            <person name="Major J."/>
            <person name="Manning J."/>
            <person name="Marabella R."/>
            <person name="Maru K."/>
            <person name="Matthews C."/>
            <person name="Mauceli E."/>
            <person name="Mccarthy M."/>
            <person name="Mcdonough S."/>
            <person name="Mcghee T."/>
            <person name="Meldrim J."/>
            <person name="Meneus L."/>
            <person name="Mesirov J."/>
            <person name="Mihalev A."/>
            <person name="Mihova T."/>
            <person name="Mikkelsen T."/>
            <person name="Mlenga V."/>
            <person name="Moru K."/>
            <person name="Mozes J."/>
            <person name="Mulrain L."/>
            <person name="Munson G."/>
            <person name="Naylor J."/>
            <person name="Newes C."/>
            <person name="Nguyen C."/>
            <person name="Nguyen N."/>
            <person name="Nguyen T."/>
            <person name="Nicol R."/>
            <person name="Nielsen C."/>
            <person name="Nizzari M."/>
            <person name="Norbu C."/>
            <person name="Norbu N."/>
            <person name="O'donnell P."/>
            <person name="Okoawo O."/>
            <person name="O'leary S."/>
            <person name="Omotosho B."/>
            <person name="O'neill K."/>
            <person name="Osman S."/>
            <person name="Parker S."/>
            <person name="Perrin D."/>
            <person name="Phunkhang P."/>
            <person name="Piqani B."/>
            <person name="Purcell S."/>
            <person name="Rachupka T."/>
            <person name="Ramasamy U."/>
            <person name="Rameau R."/>
            <person name="Ray V."/>
            <person name="Raymond C."/>
            <person name="Retta R."/>
            <person name="Richardson S."/>
            <person name="Rise C."/>
            <person name="Rodriguez J."/>
            <person name="Rogers J."/>
            <person name="Rogov P."/>
            <person name="Rutman M."/>
            <person name="Schupbach R."/>
            <person name="Seaman C."/>
            <person name="Settipalli S."/>
            <person name="Sharpe T."/>
            <person name="Sheridan J."/>
            <person name="Sherpa N."/>
            <person name="Shi J."/>
            <person name="Smirnov S."/>
            <person name="Smith C."/>
            <person name="Sougnez C."/>
            <person name="Spencer B."/>
            <person name="Stalker J."/>
            <person name="Stange-thomann N."/>
            <person name="Stavropoulos S."/>
            <person name="Stetson K."/>
            <person name="Stone C."/>
            <person name="Stone S."/>
            <person name="Stubbs M."/>
            <person name="Talamas J."/>
            <person name="Tchuinga P."/>
            <person name="Tenzing P."/>
            <person name="Tesfaye S."/>
            <person name="Theodore J."/>
            <person name="Thoulutsang Y."/>
            <person name="Topham K."/>
            <person name="Towey S."/>
            <person name="Tsamla T."/>
            <person name="Tsomo N."/>
            <person name="Vallee D."/>
            <person name="Vassiliev H."/>
            <person name="Venkataraman V."/>
            <person name="Vinson J."/>
            <person name="Vo A."/>
            <person name="Wade C."/>
            <person name="Wang S."/>
            <person name="Wangchuk T."/>
            <person name="Wangdi T."/>
            <person name="Whittaker C."/>
            <person name="Wilkinson J."/>
            <person name="Wu Y."/>
            <person name="Wyman D."/>
            <person name="Yadav S."/>
            <person name="Yang S."/>
            <person name="Yang X."/>
            <person name="Yeager S."/>
            <person name="Yee E."/>
            <person name="Young G."/>
            <person name="Zainoun J."/>
            <person name="Zembeck L."/>
            <person name="Zimmer A."/>
            <person name="Zody M."/>
            <person name="Lander E."/>
        </authorList>
    </citation>
    <scope>NUCLEOTIDE SEQUENCE [LARGE SCALE GENOMIC DNA]</scope>
</reference>
<dbReference type="SUPFAM" id="SSF50729">
    <property type="entry name" value="PH domain-like"/>
    <property type="match status" value="1"/>
</dbReference>
<proteinExistence type="inferred from homology"/>
<evidence type="ECO:0000256" key="10">
    <source>
        <dbReference type="SAM" id="MobiDB-lite"/>
    </source>
</evidence>
<evidence type="ECO:0000256" key="5">
    <source>
        <dbReference type="ARBA" id="ARBA00023121"/>
    </source>
</evidence>
<dbReference type="GeneTree" id="ENSGT00940000154690"/>